<gene>
    <name evidence="1" type="ORF">R3P38DRAFT_3451361</name>
</gene>
<dbReference type="Proteomes" id="UP001362999">
    <property type="component" value="Unassembled WGS sequence"/>
</dbReference>
<accession>A0AAV9ZKM0</accession>
<organism evidence="1 2">
    <name type="scientific">Favolaschia claudopus</name>
    <dbReference type="NCBI Taxonomy" id="2862362"/>
    <lineage>
        <taxon>Eukaryota</taxon>
        <taxon>Fungi</taxon>
        <taxon>Dikarya</taxon>
        <taxon>Basidiomycota</taxon>
        <taxon>Agaricomycotina</taxon>
        <taxon>Agaricomycetes</taxon>
        <taxon>Agaricomycetidae</taxon>
        <taxon>Agaricales</taxon>
        <taxon>Marasmiineae</taxon>
        <taxon>Mycenaceae</taxon>
        <taxon>Favolaschia</taxon>
    </lineage>
</organism>
<dbReference type="Gene3D" id="1.10.600.10">
    <property type="entry name" value="Farnesyl Diphosphate Synthase"/>
    <property type="match status" value="2"/>
</dbReference>
<evidence type="ECO:0000313" key="2">
    <source>
        <dbReference type="Proteomes" id="UP001362999"/>
    </source>
</evidence>
<keyword evidence="2" id="KW-1185">Reference proteome</keyword>
<dbReference type="InterPro" id="IPR008949">
    <property type="entry name" value="Isoprenoid_synthase_dom_sf"/>
</dbReference>
<evidence type="ECO:0000313" key="1">
    <source>
        <dbReference type="EMBL" id="KAK6984773.1"/>
    </source>
</evidence>
<name>A0AAV9ZKM0_9AGAR</name>
<dbReference type="EMBL" id="JAWWNJ010000134">
    <property type="protein sequence ID" value="KAK6984773.1"/>
    <property type="molecule type" value="Genomic_DNA"/>
</dbReference>
<dbReference type="SUPFAM" id="SSF48576">
    <property type="entry name" value="Terpenoid synthases"/>
    <property type="match status" value="1"/>
</dbReference>
<comment type="caution">
    <text evidence="1">The sequence shown here is derived from an EMBL/GenBank/DDBJ whole genome shotgun (WGS) entry which is preliminary data.</text>
</comment>
<proteinExistence type="predicted"/>
<reference evidence="1 2" key="1">
    <citation type="journal article" date="2024" name="J Genomics">
        <title>Draft genome sequencing and assembly of Favolaschia claudopus CIRM-BRFM 2984 isolated from oak limbs.</title>
        <authorList>
            <person name="Navarro D."/>
            <person name="Drula E."/>
            <person name="Chaduli D."/>
            <person name="Cazenave R."/>
            <person name="Ahrendt S."/>
            <person name="Wang J."/>
            <person name="Lipzen A."/>
            <person name="Daum C."/>
            <person name="Barry K."/>
            <person name="Grigoriev I.V."/>
            <person name="Favel A."/>
            <person name="Rosso M.N."/>
            <person name="Martin F."/>
        </authorList>
    </citation>
    <scope>NUCLEOTIDE SEQUENCE [LARGE SCALE GENOMIC DNA]</scope>
    <source>
        <strain evidence="1 2">CIRM-BRFM 2984</strain>
    </source>
</reference>
<sequence>MTFTTNQSSAKVGVALPSWIAGLPPTIFVPKVHPMRKDISLDVNAYFLGHWPFPNEKARRKFIDSDFCYGLCATWPESVDDRMNHACRLFTLLFLVDDLLDDMSLEEGRAFTNGVLSLMQVLSMNILVALGPFMESQTDALRAQENIGLKALITATGLYCIRLAIPTTDLAVTEPLDDIYTKPLIYGNDAWSYDKELKTAQETCGSTLEVQTFSSISTLMNASGMTARSAKRVLVFLQREMEFSFGEAAEAVLPRRDSPELQRYIKMLEYQMSGSELWATETLRYDDCTAC</sequence>
<dbReference type="AlphaFoldDB" id="A0AAV9ZKM0"/>
<protein>
    <submittedName>
        <fullName evidence="1">Aristolochene synthase in complex with 12,13 Difluorofarnesyl diphosphate</fullName>
    </submittedName>
</protein>